<evidence type="ECO:0000313" key="4">
    <source>
        <dbReference type="Proteomes" id="UP000641646"/>
    </source>
</evidence>
<dbReference type="Proteomes" id="UP000641646">
    <property type="component" value="Unassembled WGS sequence"/>
</dbReference>
<accession>A0A926ZIN9</accession>
<reference evidence="3" key="2">
    <citation type="submission" date="2020-08" db="EMBL/GenBank/DDBJ databases">
        <authorList>
            <person name="Chen M."/>
            <person name="Teng W."/>
            <person name="Zhao L."/>
            <person name="Hu C."/>
            <person name="Zhou Y."/>
            <person name="Han B."/>
            <person name="Song L."/>
            <person name="Shu W."/>
        </authorList>
    </citation>
    <scope>NUCLEOTIDE SEQUENCE</scope>
    <source>
        <strain evidence="3">FACHB-1375</strain>
    </source>
</reference>
<feature type="compositionally biased region" description="Low complexity" evidence="1">
    <location>
        <begin position="161"/>
        <end position="176"/>
    </location>
</feature>
<evidence type="ECO:0000256" key="1">
    <source>
        <dbReference type="SAM" id="MobiDB-lite"/>
    </source>
</evidence>
<feature type="signal peptide" evidence="2">
    <location>
        <begin position="1"/>
        <end position="32"/>
    </location>
</feature>
<dbReference type="RefSeq" id="WP_190467905.1">
    <property type="nucleotide sequence ID" value="NZ_JACJPW010000056.1"/>
</dbReference>
<protein>
    <submittedName>
        <fullName evidence="3">Uncharacterized protein</fullName>
    </submittedName>
</protein>
<comment type="caution">
    <text evidence="3">The sequence shown here is derived from an EMBL/GenBank/DDBJ whole genome shotgun (WGS) entry which is preliminary data.</text>
</comment>
<keyword evidence="4" id="KW-1185">Reference proteome</keyword>
<name>A0A926ZIN9_9CYAN</name>
<organism evidence="3 4">
    <name type="scientific">Aerosakkonema funiforme FACHB-1375</name>
    <dbReference type="NCBI Taxonomy" id="2949571"/>
    <lineage>
        <taxon>Bacteria</taxon>
        <taxon>Bacillati</taxon>
        <taxon>Cyanobacteriota</taxon>
        <taxon>Cyanophyceae</taxon>
        <taxon>Oscillatoriophycideae</taxon>
        <taxon>Aerosakkonematales</taxon>
        <taxon>Aerosakkonemataceae</taxon>
        <taxon>Aerosakkonema</taxon>
    </lineage>
</organism>
<feature type="chain" id="PRO_5037158432" evidence="2">
    <location>
        <begin position="33"/>
        <end position="193"/>
    </location>
</feature>
<gene>
    <name evidence="3" type="ORF">H6G03_20895</name>
</gene>
<evidence type="ECO:0000256" key="2">
    <source>
        <dbReference type="SAM" id="SignalP"/>
    </source>
</evidence>
<sequence length="193" mass="21270">MSKKLILALTTPIVLSLTFSLPSLFNPAPTTAQQIRPQDVWQQVYQILPDLPLENQYISRETGKPATDNTLVSRLIRYHIYVKGRPPIFRLDWKLTVADYLGAHDLMSESAYPGNDTLRKNPIEGDRAVISGLNRAQRDALINTLVSIFNPNAAAESQAKPTPTSAPQSPATTPNPRGLPPQPQPGDARLLMP</sequence>
<dbReference type="AlphaFoldDB" id="A0A926ZIN9"/>
<keyword evidence="2" id="KW-0732">Signal</keyword>
<evidence type="ECO:0000313" key="3">
    <source>
        <dbReference type="EMBL" id="MBD2183487.1"/>
    </source>
</evidence>
<feature type="region of interest" description="Disordered" evidence="1">
    <location>
        <begin position="153"/>
        <end position="193"/>
    </location>
</feature>
<reference evidence="3" key="1">
    <citation type="journal article" date="2015" name="ISME J.">
        <title>Draft Genome Sequence of Streptomyces incarnatus NRRL8089, which Produces the Nucleoside Antibiotic Sinefungin.</title>
        <authorList>
            <person name="Oshima K."/>
            <person name="Hattori M."/>
            <person name="Shimizu H."/>
            <person name="Fukuda K."/>
            <person name="Nemoto M."/>
            <person name="Inagaki K."/>
            <person name="Tamura T."/>
        </authorList>
    </citation>
    <scope>NUCLEOTIDE SEQUENCE</scope>
    <source>
        <strain evidence="3">FACHB-1375</strain>
    </source>
</reference>
<proteinExistence type="predicted"/>
<dbReference type="EMBL" id="JACJPW010000056">
    <property type="protein sequence ID" value="MBD2183487.1"/>
    <property type="molecule type" value="Genomic_DNA"/>
</dbReference>